<dbReference type="InterPro" id="IPR006426">
    <property type="entry name" value="Asn_synth_AEB"/>
</dbReference>
<evidence type="ECO:0000256" key="4">
    <source>
        <dbReference type="ARBA" id="ARBA00022741"/>
    </source>
</evidence>
<dbReference type="STRING" id="1453999.AW06_000663"/>
<dbReference type="GO" id="GO:0004066">
    <property type="term" value="F:asparagine synthase (glutamine-hydrolyzing) activity"/>
    <property type="evidence" value="ECO:0007669"/>
    <property type="project" value="UniProtKB-EC"/>
</dbReference>
<comment type="caution">
    <text evidence="11">The sequence shown here is derived from an EMBL/GenBank/DDBJ whole genome shotgun (WGS) entry which is preliminary data.</text>
</comment>
<dbReference type="InterPro" id="IPR051786">
    <property type="entry name" value="ASN_synthetase/amidase"/>
</dbReference>
<evidence type="ECO:0000256" key="3">
    <source>
        <dbReference type="ARBA" id="ARBA00012737"/>
    </source>
</evidence>
<dbReference type="PANTHER" id="PTHR43284:SF1">
    <property type="entry name" value="ASPARAGINE SYNTHETASE"/>
    <property type="match status" value="1"/>
</dbReference>
<evidence type="ECO:0000313" key="11">
    <source>
        <dbReference type="EMBL" id="KFB77991.1"/>
    </source>
</evidence>
<comment type="catalytic activity">
    <reaction evidence="7">
        <text>L-aspartate + L-glutamine + ATP + H2O = L-asparagine + L-glutamate + AMP + diphosphate + H(+)</text>
        <dbReference type="Rhea" id="RHEA:12228"/>
        <dbReference type="ChEBI" id="CHEBI:15377"/>
        <dbReference type="ChEBI" id="CHEBI:15378"/>
        <dbReference type="ChEBI" id="CHEBI:29985"/>
        <dbReference type="ChEBI" id="CHEBI:29991"/>
        <dbReference type="ChEBI" id="CHEBI:30616"/>
        <dbReference type="ChEBI" id="CHEBI:33019"/>
        <dbReference type="ChEBI" id="CHEBI:58048"/>
        <dbReference type="ChEBI" id="CHEBI:58359"/>
        <dbReference type="ChEBI" id="CHEBI:456215"/>
        <dbReference type="EC" id="6.3.5.4"/>
    </reaction>
</comment>
<dbReference type="GO" id="GO:0006529">
    <property type="term" value="P:asparagine biosynthetic process"/>
    <property type="evidence" value="ECO:0007669"/>
    <property type="project" value="UniProtKB-KW"/>
</dbReference>
<organism evidence="11 12">
    <name type="scientific">Candidatus Accumulibacter cognatus</name>
    <dbReference type="NCBI Taxonomy" id="2954383"/>
    <lineage>
        <taxon>Bacteria</taxon>
        <taxon>Pseudomonadati</taxon>
        <taxon>Pseudomonadota</taxon>
        <taxon>Betaproteobacteria</taxon>
        <taxon>Candidatus Accumulibacter</taxon>
    </lineage>
</organism>
<dbReference type="AlphaFoldDB" id="A0A080MAH7"/>
<evidence type="ECO:0000259" key="10">
    <source>
        <dbReference type="PROSITE" id="PS51278"/>
    </source>
</evidence>
<dbReference type="InterPro" id="IPR001962">
    <property type="entry name" value="Asn_synthase"/>
</dbReference>
<evidence type="ECO:0000313" key="12">
    <source>
        <dbReference type="Proteomes" id="UP000021315"/>
    </source>
</evidence>
<dbReference type="Pfam" id="PF00733">
    <property type="entry name" value="Asn_synthase"/>
    <property type="match status" value="1"/>
</dbReference>
<evidence type="ECO:0000256" key="9">
    <source>
        <dbReference type="PIRSR" id="PIRSR001589-2"/>
    </source>
</evidence>
<dbReference type="PANTHER" id="PTHR43284">
    <property type="entry name" value="ASPARAGINE SYNTHETASE (GLUTAMINE-HYDROLYZING)"/>
    <property type="match status" value="1"/>
</dbReference>
<evidence type="ECO:0000256" key="1">
    <source>
        <dbReference type="ARBA" id="ARBA00005187"/>
    </source>
</evidence>
<dbReference type="CDD" id="cd00712">
    <property type="entry name" value="AsnB"/>
    <property type="match status" value="1"/>
</dbReference>
<comment type="pathway">
    <text evidence="1">Amino-acid biosynthesis; L-asparagine biosynthesis; L-asparagine from L-aspartate (L-Gln route): step 1/1.</text>
</comment>
<gene>
    <name evidence="11" type="primary">asnB_2</name>
    <name evidence="11" type="ORF">AW06_000663</name>
</gene>
<dbReference type="SUPFAM" id="SSF52402">
    <property type="entry name" value="Adenine nucleotide alpha hydrolases-like"/>
    <property type="match status" value="1"/>
</dbReference>
<dbReference type="SUPFAM" id="SSF56235">
    <property type="entry name" value="N-terminal nucleophile aminohydrolases (Ntn hydrolases)"/>
    <property type="match status" value="1"/>
</dbReference>
<dbReference type="PIRSF" id="PIRSF001589">
    <property type="entry name" value="Asn_synthetase_glu-h"/>
    <property type="match status" value="1"/>
</dbReference>
<feature type="active site" description="For GATase activity" evidence="8">
    <location>
        <position position="2"/>
    </location>
</feature>
<dbReference type="InterPro" id="IPR014729">
    <property type="entry name" value="Rossmann-like_a/b/a_fold"/>
</dbReference>
<feature type="binding site" evidence="9">
    <location>
        <begin position="363"/>
        <end position="364"/>
    </location>
    <ligand>
        <name>ATP</name>
        <dbReference type="ChEBI" id="CHEBI:30616"/>
    </ligand>
</feature>
<dbReference type="Gene3D" id="3.40.50.620">
    <property type="entry name" value="HUPs"/>
    <property type="match status" value="1"/>
</dbReference>
<keyword evidence="12" id="KW-1185">Reference proteome</keyword>
<accession>A0A080MAH7</accession>
<keyword evidence="5 9" id="KW-0067">ATP-binding</keyword>
<dbReference type="EC" id="6.3.5.4" evidence="3"/>
<proteinExistence type="inferred from homology"/>
<reference evidence="11" key="1">
    <citation type="submission" date="2014-02" db="EMBL/GenBank/DDBJ databases">
        <title>Expanding our view of genomic diversity in Candidatus Accumulibacter clades.</title>
        <authorList>
            <person name="Skennerton C.T."/>
            <person name="Barr J.J."/>
            <person name="Slater F.R."/>
            <person name="Bond P.L."/>
            <person name="Tyson G.W."/>
        </authorList>
    </citation>
    <scope>NUCLEOTIDE SEQUENCE [LARGE SCALE GENOMIC DNA]</scope>
</reference>
<keyword evidence="4 9" id="KW-0547">Nucleotide-binding</keyword>
<keyword evidence="11" id="KW-0436">Ligase</keyword>
<dbReference type="Gene3D" id="3.60.20.10">
    <property type="entry name" value="Glutamine Phosphoribosylpyrophosphate, subunit 1, domain 1"/>
    <property type="match status" value="1"/>
</dbReference>
<dbReference type="InterPro" id="IPR033738">
    <property type="entry name" value="AsnB_N"/>
</dbReference>
<name>A0A080MAH7_9PROT</name>
<comment type="similarity">
    <text evidence="2">Belongs to the asparagine synthetase family.</text>
</comment>
<keyword evidence="6 8" id="KW-0315">Glutamine amidotransferase</keyword>
<dbReference type="NCBIfam" id="TIGR01536">
    <property type="entry name" value="asn_synth_AEB"/>
    <property type="match status" value="1"/>
</dbReference>
<feature type="binding site" evidence="9">
    <location>
        <position position="287"/>
    </location>
    <ligand>
        <name>ATP</name>
        <dbReference type="ChEBI" id="CHEBI:30616"/>
    </ligand>
</feature>
<evidence type="ECO:0000256" key="2">
    <source>
        <dbReference type="ARBA" id="ARBA00005752"/>
    </source>
</evidence>
<feature type="domain" description="Glutamine amidotransferase type-2" evidence="10">
    <location>
        <begin position="2"/>
        <end position="212"/>
    </location>
</feature>
<dbReference type="InterPro" id="IPR029055">
    <property type="entry name" value="Ntn_hydrolases_N"/>
</dbReference>
<sequence>MCGIHGIYRFDGLSVEPRILSAMGNRTRHRGPDDEGSHVDGPCGIAMRRLSIIDLAGGHQPLSNADGTLWLVCNGEIYNFRELRSELQAKHYHFKTGSDSEVMLHLYDAEGDDFIHRLNGMFDFALWDARRRRLLIGRDRLGVKPLYVLQDGQQLAFASEAKALLALPGVRAELDRQVVADYLHLGYVAAPDCIFRGIRKLPPATLLAVEGGQVHEWRYWRLPDRVRQDISESEWSESVRTQLEESVRMQMVSDVPIGAFLSGGVDSSAVVGLMARHSPQPIRTYAIGFAGGEAEALYNELPYARRVAELFSTQHREILVRPDVVALLPKLLWHMDEPLSDTAFITTFLVSEFARQDVKVILSGVGGDELFGGYRRYLGGHYAQRYRRLPDWLRRSASFAAAHLPADRHSGFLNTLRLAKGFLASAEMTADERYRSYLQVLDRQAVAALLIEPGGAASDSLARAFAAAGNADELNRMFAVDAETQLPDDLLLLTDKMSMAVSLECRVPLLDHELVELAAAMPASIKMRDGRLKHLFKASLADLLPDDILNRKKRGFGTPMGAWLKRELAPLLSRLLAADVVTARGLFRQSAVDQLVAAHAANRMDGTDILLALMNLEIWSRIYLDHRDPGNVAEELKSYVA</sequence>
<evidence type="ECO:0000256" key="5">
    <source>
        <dbReference type="ARBA" id="ARBA00022840"/>
    </source>
</evidence>
<feature type="binding site" evidence="9">
    <location>
        <position position="99"/>
    </location>
    <ligand>
        <name>L-glutamine</name>
        <dbReference type="ChEBI" id="CHEBI:58359"/>
    </ligand>
</feature>
<dbReference type="InterPro" id="IPR017932">
    <property type="entry name" value="GATase_2_dom"/>
</dbReference>
<dbReference type="EMBL" id="JDST02000012">
    <property type="protein sequence ID" value="KFB77991.1"/>
    <property type="molecule type" value="Genomic_DNA"/>
</dbReference>
<evidence type="ECO:0000256" key="6">
    <source>
        <dbReference type="ARBA" id="ARBA00022962"/>
    </source>
</evidence>
<dbReference type="Pfam" id="PF13537">
    <property type="entry name" value="GATase_7"/>
    <property type="match status" value="1"/>
</dbReference>
<keyword evidence="8" id="KW-0028">Amino-acid biosynthesis</keyword>
<dbReference type="CDD" id="cd01991">
    <property type="entry name" value="Asn_synthase_B_C"/>
    <property type="match status" value="1"/>
</dbReference>
<evidence type="ECO:0000256" key="8">
    <source>
        <dbReference type="PIRSR" id="PIRSR001589-1"/>
    </source>
</evidence>
<dbReference type="PROSITE" id="PS51278">
    <property type="entry name" value="GATASE_TYPE_2"/>
    <property type="match status" value="1"/>
</dbReference>
<dbReference type="GO" id="GO:0005524">
    <property type="term" value="F:ATP binding"/>
    <property type="evidence" value="ECO:0007669"/>
    <property type="project" value="UniProtKB-KW"/>
</dbReference>
<dbReference type="RefSeq" id="WP_034945432.1">
    <property type="nucleotide sequence ID" value="NZ_JDST02000012.1"/>
</dbReference>
<dbReference type="Proteomes" id="UP000021315">
    <property type="component" value="Unassembled WGS sequence"/>
</dbReference>
<keyword evidence="8" id="KW-0061">Asparagine biosynthesis</keyword>
<protein>
    <recommendedName>
        <fullName evidence="3">asparagine synthase (glutamine-hydrolyzing)</fullName>
        <ecNumber evidence="3">6.3.5.4</ecNumber>
    </recommendedName>
</protein>
<dbReference type="GO" id="GO:0005829">
    <property type="term" value="C:cytosol"/>
    <property type="evidence" value="ECO:0007669"/>
    <property type="project" value="TreeGrafter"/>
</dbReference>
<evidence type="ECO:0000256" key="7">
    <source>
        <dbReference type="ARBA" id="ARBA00048741"/>
    </source>
</evidence>